<dbReference type="SUPFAM" id="SSF111369">
    <property type="entry name" value="HlyD-like secretion proteins"/>
    <property type="match status" value="1"/>
</dbReference>
<evidence type="ECO:0000313" key="5">
    <source>
        <dbReference type="Proteomes" id="UP001330434"/>
    </source>
</evidence>
<evidence type="ECO:0000313" key="4">
    <source>
        <dbReference type="EMBL" id="WVX66885.1"/>
    </source>
</evidence>
<proteinExistence type="predicted"/>
<protein>
    <submittedName>
        <fullName evidence="4">RND family efflux transporter</fullName>
    </submittedName>
</protein>
<reference evidence="4 5" key="1">
    <citation type="journal article" date="2024" name="Environ. Microbiol.">
        <title>Novel evolutionary insights on the interactions of the Holosporales (Alphaproteobacteria) with eukaryotic hosts from comparative genomics.</title>
        <authorList>
            <person name="Giovannini M."/>
            <person name="Petroni G."/>
            <person name="Castelli M."/>
        </authorList>
    </citation>
    <scope>NUCLEOTIDE SEQUENCE [LARGE SCALE GENOMIC DNA]</scope>
    <source>
        <strain evidence="4 5">US_Bl 15I1</strain>
    </source>
</reference>
<dbReference type="RefSeq" id="WP_331255703.1">
    <property type="nucleotide sequence ID" value="NZ_CP133270.1"/>
</dbReference>
<dbReference type="InterPro" id="IPR058647">
    <property type="entry name" value="BSH_CzcB-like"/>
</dbReference>
<organism evidence="4 5">
    <name type="scientific">Candidatus Bealeia paramacronuclearis</name>
    <dbReference type="NCBI Taxonomy" id="1921001"/>
    <lineage>
        <taxon>Bacteria</taxon>
        <taxon>Pseudomonadati</taxon>
        <taxon>Pseudomonadota</taxon>
        <taxon>Alphaproteobacteria</taxon>
        <taxon>Holosporales</taxon>
        <taxon>Holosporaceae</taxon>
        <taxon>Candidatus Bealeia</taxon>
    </lineage>
</organism>
<keyword evidence="5" id="KW-1185">Reference proteome</keyword>
<keyword evidence="1" id="KW-0175">Coiled coil</keyword>
<keyword evidence="2" id="KW-0812">Transmembrane</keyword>
<feature type="domain" description="CzcB-like barrel-sandwich hybrid" evidence="3">
    <location>
        <begin position="71"/>
        <end position="209"/>
    </location>
</feature>
<evidence type="ECO:0000256" key="2">
    <source>
        <dbReference type="SAM" id="Phobius"/>
    </source>
</evidence>
<dbReference type="Gene3D" id="1.10.287.470">
    <property type="entry name" value="Helix hairpin bin"/>
    <property type="match status" value="1"/>
</dbReference>
<feature type="transmembrane region" description="Helical" evidence="2">
    <location>
        <begin position="12"/>
        <end position="28"/>
    </location>
</feature>
<gene>
    <name evidence="4" type="ORF">Bealeia1_01074</name>
</gene>
<name>A0ABZ2C658_9PROT</name>
<dbReference type="EMBL" id="CP133270">
    <property type="protein sequence ID" value="WVX66885.1"/>
    <property type="molecule type" value="Genomic_DNA"/>
</dbReference>
<keyword evidence="2" id="KW-0472">Membrane</keyword>
<sequence length="330" mass="36184">MPKKIINLNRVLTALAIIGILSGLWMVIKDQKKAPVSQPAVIPSTSPYESFISASGIIEAKSENLNLGTIVGGAVDKVLVEVGDKVKKGQPLFTLDMREAQADVALKLAQFEESKTALEQARANLKSSKDNLGFLEKVSDKRAIAQEDLTTRQNAVFVNEAALKNAEAILQSAKKSLEVSETTLSLYTIRAPLDCEILQVNIHPGEYAAAAVLTTPLMLIGSVQDYHVRVQIDENEAWRFKKESPAEAILRGNIHFKTPLQFKYIEPYVIPKQSLTGDATERVDTRVLEVVYAYDPETFPGYMGQQVDVYIKADKIPASLTYGGPGVPVQ</sequence>
<dbReference type="PANTHER" id="PTHR30469">
    <property type="entry name" value="MULTIDRUG RESISTANCE PROTEIN MDTA"/>
    <property type="match status" value="1"/>
</dbReference>
<keyword evidence="2" id="KW-1133">Transmembrane helix</keyword>
<dbReference type="Pfam" id="PF25973">
    <property type="entry name" value="BSH_CzcB"/>
    <property type="match status" value="1"/>
</dbReference>
<evidence type="ECO:0000259" key="3">
    <source>
        <dbReference type="Pfam" id="PF25973"/>
    </source>
</evidence>
<feature type="coiled-coil region" evidence="1">
    <location>
        <begin position="108"/>
        <end position="138"/>
    </location>
</feature>
<evidence type="ECO:0000256" key="1">
    <source>
        <dbReference type="SAM" id="Coils"/>
    </source>
</evidence>
<dbReference type="Gene3D" id="2.40.50.100">
    <property type="match status" value="1"/>
</dbReference>
<dbReference type="Proteomes" id="UP001330434">
    <property type="component" value="Chromosome"/>
</dbReference>
<accession>A0ABZ2C658</accession>
<dbReference type="Gene3D" id="2.40.30.170">
    <property type="match status" value="1"/>
</dbReference>